<evidence type="ECO:0000256" key="5">
    <source>
        <dbReference type="ARBA" id="ARBA00023136"/>
    </source>
</evidence>
<keyword evidence="4 6" id="KW-1133">Transmembrane helix</keyword>
<dbReference type="CDD" id="cd06261">
    <property type="entry name" value="TM_PBP2"/>
    <property type="match status" value="1"/>
</dbReference>
<feature type="transmembrane region" description="Helical" evidence="6">
    <location>
        <begin position="367"/>
        <end position="392"/>
    </location>
</feature>
<feature type="region of interest" description="Disordered" evidence="7">
    <location>
        <begin position="1"/>
        <end position="21"/>
    </location>
</feature>
<feature type="transmembrane region" description="Helical" evidence="6">
    <location>
        <begin position="262"/>
        <end position="282"/>
    </location>
</feature>
<dbReference type="Gene3D" id="1.10.3720.10">
    <property type="entry name" value="MetI-like"/>
    <property type="match status" value="1"/>
</dbReference>
<evidence type="ECO:0000256" key="3">
    <source>
        <dbReference type="ARBA" id="ARBA00022692"/>
    </source>
</evidence>
<evidence type="ECO:0000313" key="10">
    <source>
        <dbReference type="Proteomes" id="UP000061432"/>
    </source>
</evidence>
<dbReference type="Pfam" id="PF00528">
    <property type="entry name" value="BPD_transp_1"/>
    <property type="match status" value="1"/>
</dbReference>
<evidence type="ECO:0000313" key="9">
    <source>
        <dbReference type="EMBL" id="BAQ45372.1"/>
    </source>
</evidence>
<proteinExistence type="inferred from homology"/>
<feature type="transmembrane region" description="Helical" evidence="6">
    <location>
        <begin position="118"/>
        <end position="137"/>
    </location>
</feature>
<dbReference type="GO" id="GO:0055085">
    <property type="term" value="P:transmembrane transport"/>
    <property type="evidence" value="ECO:0007669"/>
    <property type="project" value="InterPro"/>
</dbReference>
<reference evidence="10" key="2">
    <citation type="submission" date="2015-01" db="EMBL/GenBank/DDBJ databases">
        <title>Complete genome sequence of Methylobacterium aquaticum strain 22A.</title>
        <authorList>
            <person name="Tani A."/>
            <person name="Ogura Y."/>
            <person name="Hayashi T."/>
        </authorList>
    </citation>
    <scope>NUCLEOTIDE SEQUENCE [LARGE SCALE GENOMIC DNA]</scope>
    <source>
        <strain evidence="10">MA-22A</strain>
    </source>
</reference>
<feature type="transmembrane region" description="Helical" evidence="6">
    <location>
        <begin position="191"/>
        <end position="215"/>
    </location>
</feature>
<feature type="transmembrane region" description="Helical" evidence="6">
    <location>
        <begin position="55"/>
        <end position="78"/>
    </location>
</feature>
<keyword evidence="3 6" id="KW-0812">Transmembrane</keyword>
<feature type="transmembrane region" description="Helical" evidence="6">
    <location>
        <begin position="235"/>
        <end position="256"/>
    </location>
</feature>
<comment type="subcellular location">
    <subcellularLocation>
        <location evidence="1 6">Cell membrane</location>
        <topology evidence="1 6">Multi-pass membrane protein</topology>
    </subcellularLocation>
</comment>
<name>A0A0C6FEN8_9HYPH</name>
<protein>
    <submittedName>
        <fullName evidence="9">ABC transporter permease</fullName>
    </submittedName>
</protein>
<evidence type="ECO:0000256" key="7">
    <source>
        <dbReference type="SAM" id="MobiDB-lite"/>
    </source>
</evidence>
<gene>
    <name evidence="9" type="ORF">Maq22A_c10470</name>
</gene>
<dbReference type="EMBL" id="AP014704">
    <property type="protein sequence ID" value="BAQ45372.1"/>
    <property type="molecule type" value="Genomic_DNA"/>
</dbReference>
<dbReference type="KEGG" id="maqu:Maq22A_c10470"/>
<reference evidence="9 10" key="1">
    <citation type="journal article" date="2015" name="Genome Announc.">
        <title>Complete Genome Sequence of Methylobacterium aquaticum Strain 22A, Isolated from Racomitrium japonicum Moss.</title>
        <authorList>
            <person name="Tani A."/>
            <person name="Ogura Y."/>
            <person name="Hayashi T."/>
            <person name="Kimbara K."/>
        </authorList>
    </citation>
    <scope>NUCLEOTIDE SEQUENCE [LARGE SCALE GENOMIC DNA]</scope>
    <source>
        <strain evidence="9 10">MA-22A</strain>
    </source>
</reference>
<dbReference type="InterPro" id="IPR035906">
    <property type="entry name" value="MetI-like_sf"/>
</dbReference>
<sequence>MRPSEMTPPGTMPPRTLPPSMPSRGLPLAAAGLAVAALAGLPVLTLAPNRLVPGAPVGIGLPGLGLGLLALAAGLLLAAPASAKGSRLALAAALAAWCGLVLAAGQGAAGLLVGKPAAARAALGPGAWLAGLALAWLAGQAARAVFSRWGGLVAAALLLGFLALAAGGGLLDSLSLMVEYRARAGAVNAAFLQHLGLAGAALALALAISGPLALLRLRDGPASRLVDGLLNGVQVVPALALFAGLVAGLSGLLALVPALRGLGLSAVGPVPAVIGTAAYLCLPLVRGLSAGLAAADPAVLHAARAMGLTPGATLVRVRLPLGAPVIAGALRVAAVQSVGLATLGGLVGAGGLGAVVFEGMAQFAQDLILLGALPVIGLALALDAGLALLTAWEAA</sequence>
<dbReference type="PROSITE" id="PS50928">
    <property type="entry name" value="ABC_TM1"/>
    <property type="match status" value="1"/>
</dbReference>
<evidence type="ECO:0000259" key="8">
    <source>
        <dbReference type="PROSITE" id="PS50928"/>
    </source>
</evidence>
<feature type="domain" description="ABC transmembrane type-1" evidence="8">
    <location>
        <begin position="191"/>
        <end position="388"/>
    </location>
</feature>
<feature type="compositionally biased region" description="Pro residues" evidence="7">
    <location>
        <begin position="10"/>
        <end position="21"/>
    </location>
</feature>
<keyword evidence="2 6" id="KW-0813">Transport</keyword>
<evidence type="ECO:0000256" key="6">
    <source>
        <dbReference type="RuleBase" id="RU363032"/>
    </source>
</evidence>
<evidence type="ECO:0000256" key="4">
    <source>
        <dbReference type="ARBA" id="ARBA00022989"/>
    </source>
</evidence>
<dbReference type="GO" id="GO:0005886">
    <property type="term" value="C:plasma membrane"/>
    <property type="evidence" value="ECO:0007669"/>
    <property type="project" value="UniProtKB-SubCell"/>
</dbReference>
<organism evidence="9 10">
    <name type="scientific">Methylobacterium aquaticum</name>
    <dbReference type="NCBI Taxonomy" id="270351"/>
    <lineage>
        <taxon>Bacteria</taxon>
        <taxon>Pseudomonadati</taxon>
        <taxon>Pseudomonadota</taxon>
        <taxon>Alphaproteobacteria</taxon>
        <taxon>Hyphomicrobiales</taxon>
        <taxon>Methylobacteriaceae</taxon>
        <taxon>Methylobacterium</taxon>
    </lineage>
</organism>
<dbReference type="AlphaFoldDB" id="A0A0C6FEN8"/>
<dbReference type="SUPFAM" id="SSF161098">
    <property type="entry name" value="MetI-like"/>
    <property type="match status" value="1"/>
</dbReference>
<dbReference type="InterPro" id="IPR000515">
    <property type="entry name" value="MetI-like"/>
</dbReference>
<comment type="similarity">
    <text evidence="6">Belongs to the binding-protein-dependent transport system permease family.</text>
</comment>
<dbReference type="GO" id="GO:0031460">
    <property type="term" value="P:glycine betaine transport"/>
    <property type="evidence" value="ECO:0007669"/>
    <property type="project" value="TreeGrafter"/>
</dbReference>
<feature type="transmembrane region" description="Helical" evidence="6">
    <location>
        <begin position="90"/>
        <end position="112"/>
    </location>
</feature>
<feature type="transmembrane region" description="Helical" evidence="6">
    <location>
        <begin position="149"/>
        <end position="171"/>
    </location>
</feature>
<dbReference type="STRING" id="270351.Maq22A_c10470"/>
<dbReference type="Proteomes" id="UP000061432">
    <property type="component" value="Chromosome"/>
</dbReference>
<evidence type="ECO:0000256" key="1">
    <source>
        <dbReference type="ARBA" id="ARBA00004651"/>
    </source>
</evidence>
<accession>A0A0C6FEN8</accession>
<dbReference type="InterPro" id="IPR051204">
    <property type="entry name" value="ABC_transp_perm/SBD"/>
</dbReference>
<dbReference type="PANTHER" id="PTHR30177">
    <property type="entry name" value="GLYCINE BETAINE/L-PROLINE TRANSPORT SYSTEM PERMEASE PROTEIN PROW"/>
    <property type="match status" value="1"/>
</dbReference>
<dbReference type="PANTHER" id="PTHR30177:SF30">
    <property type="entry name" value="GLYCINE BETAINE UPTAKE SYSTEM PERMEASE PROTEIN YEHY"/>
    <property type="match status" value="1"/>
</dbReference>
<dbReference type="PATRIC" id="fig|270351.10.peg.2015"/>
<keyword evidence="5 6" id="KW-0472">Membrane</keyword>
<evidence type="ECO:0000256" key="2">
    <source>
        <dbReference type="ARBA" id="ARBA00022448"/>
    </source>
</evidence>